<dbReference type="InterPro" id="IPR018129">
    <property type="entry name" value="PEP_COase_Lys_AS"/>
</dbReference>
<dbReference type="PANTHER" id="PTHR30523">
    <property type="entry name" value="PHOSPHOENOLPYRUVATE CARBOXYLASE"/>
    <property type="match status" value="1"/>
</dbReference>
<feature type="active site" evidence="9 10">
    <location>
        <position position="156"/>
    </location>
</feature>
<evidence type="ECO:0000256" key="2">
    <source>
        <dbReference type="ARBA" id="ARBA00008346"/>
    </source>
</evidence>
<protein>
    <recommendedName>
        <fullName evidence="4 9">Phosphoenolpyruvate carboxylase</fullName>
        <shortName evidence="9">PEPC</shortName>
        <shortName evidence="9">PEPCase</shortName>
        <ecNumber evidence="3 9">4.1.1.31</ecNumber>
    </recommendedName>
</protein>
<accession>A0ABV8WLN4</accession>
<comment type="catalytic activity">
    <reaction evidence="8 9">
        <text>oxaloacetate + phosphate = phosphoenolpyruvate + hydrogencarbonate</text>
        <dbReference type="Rhea" id="RHEA:28370"/>
        <dbReference type="ChEBI" id="CHEBI:16452"/>
        <dbReference type="ChEBI" id="CHEBI:17544"/>
        <dbReference type="ChEBI" id="CHEBI:43474"/>
        <dbReference type="ChEBI" id="CHEBI:58702"/>
        <dbReference type="EC" id="4.1.1.31"/>
    </reaction>
</comment>
<evidence type="ECO:0000256" key="7">
    <source>
        <dbReference type="ARBA" id="ARBA00023300"/>
    </source>
</evidence>
<proteinExistence type="inferred from homology"/>
<dbReference type="PANTHER" id="PTHR30523:SF6">
    <property type="entry name" value="PHOSPHOENOLPYRUVATE CARBOXYLASE"/>
    <property type="match status" value="1"/>
</dbReference>
<organism evidence="11 12">
    <name type="scientific">Arthrobacter sedimenti</name>
    <dbReference type="NCBI Taxonomy" id="2694931"/>
    <lineage>
        <taxon>Bacteria</taxon>
        <taxon>Bacillati</taxon>
        <taxon>Actinomycetota</taxon>
        <taxon>Actinomycetes</taxon>
        <taxon>Micrococcales</taxon>
        <taxon>Micrococcaceae</taxon>
        <taxon>Arthrobacter</taxon>
    </lineage>
</organism>
<dbReference type="InterPro" id="IPR015813">
    <property type="entry name" value="Pyrv/PenolPyrv_kinase-like_dom"/>
</dbReference>
<comment type="cofactor">
    <cofactor evidence="9">
        <name>Mg(2+)</name>
        <dbReference type="ChEBI" id="CHEBI:18420"/>
    </cofactor>
</comment>
<keyword evidence="7 9" id="KW-0120">Carbon dioxide fixation</keyword>
<dbReference type="Gene3D" id="1.20.1440.90">
    <property type="entry name" value="Phosphoenolpyruvate/pyruvate domain"/>
    <property type="match status" value="1"/>
</dbReference>
<dbReference type="HAMAP" id="MF_00595">
    <property type="entry name" value="PEPcase_type1"/>
    <property type="match status" value="1"/>
</dbReference>
<gene>
    <name evidence="9 11" type="primary">ppc</name>
    <name evidence="11" type="ORF">ACFO0G_16315</name>
</gene>
<comment type="subunit">
    <text evidence="9">Homotetramer.</text>
</comment>
<dbReference type="Proteomes" id="UP001595778">
    <property type="component" value="Unassembled WGS sequence"/>
</dbReference>
<dbReference type="PROSITE" id="PS00781">
    <property type="entry name" value="PEPCASE_1"/>
    <property type="match status" value="1"/>
</dbReference>
<feature type="active site" evidence="9">
    <location>
        <position position="592"/>
    </location>
</feature>
<dbReference type="NCBIfam" id="NF000584">
    <property type="entry name" value="PRK00009.1"/>
    <property type="match status" value="1"/>
</dbReference>
<comment type="similarity">
    <text evidence="2 9">Belongs to the PEPCase type 1 family.</text>
</comment>
<dbReference type="SUPFAM" id="SSF51621">
    <property type="entry name" value="Phosphoenolpyruvate/pyruvate domain"/>
    <property type="match status" value="1"/>
</dbReference>
<dbReference type="EC" id="4.1.1.31" evidence="3 9"/>
<dbReference type="PRINTS" id="PR00150">
    <property type="entry name" value="PEPCARBXLASE"/>
</dbReference>
<dbReference type="EMBL" id="JBHSDQ010000007">
    <property type="protein sequence ID" value="MFC4397664.1"/>
    <property type="molecule type" value="Genomic_DNA"/>
</dbReference>
<keyword evidence="6 9" id="KW-0456">Lyase</keyword>
<dbReference type="GO" id="GO:0008964">
    <property type="term" value="F:phosphoenolpyruvate carboxylase activity"/>
    <property type="evidence" value="ECO:0007669"/>
    <property type="project" value="UniProtKB-EC"/>
</dbReference>
<comment type="function">
    <text evidence="1 9">Forms oxaloacetate, a four-carbon dicarboxylic acid source for the tricarboxylic acid cycle.</text>
</comment>
<sequence length="935" mass="103348">MAHTATPPETDLASELRADVRRVSTLLGESLVRQHGPELLDLVEQVRLLTKESKEAARGGAHATGPWSAHDVVAQVRELLGSLPIEQATDLVRAFAFYFHLANAAEQVHRVRGLRTRAEKDGWLAKTVADIAAKAGPDVLQEVVNGLDVRPIFTAHPTEASRRSVLDKIRKLSDVLSQSTAEGSTARRRQDRQLAEIIDQMWQTDELRQVRPTPVDEARNAIYYLGGILTDAMPEMLSELSELLGEHGVTLASKDAPIRFGSWIGGDRDGNPNVTAAVTREILQIQNQSAIRISIGMIDELISILSNSTALAGADESLLTSIDEDLRKLPGLDKRVLELNAQEPYRLKLTCIKAKLINTGKRVAVNSNHEHGRDYSGTEELLADLHLLELSLRNHSAALAADGSLARVRRAIASFGLHLATLDIREHADHHHDAVGQLMDRIGGPGLRYAELSREERFEVLGSELASRRPLSGHPIKLDGAADGTYDVFREIRRALRMYGPDVIETYIISMTRGADDVLAAAVLAREAGLINLFGDKPYAKLGFAPLLETVEELRASAEIIDQLLSDPSYRELVRLRGDIQEVMLGYSDSNKESGVMTSQWEIHKTQRKLRDVAAKHGVRVRLFHGRGGSVGRGGGPTYDAILAQPNGVLEGEIKFTEQGEVISDKYSLPELARENLELSLAAVLQGSALHRDPRTSEDQRERYGHVMEAISDAAFDRYRKLIDHPDLPAYFMASTPVEQLGSLNIGSRPSKRPDSGAGLGGLRAIPWVFGWTQSRQIVPGWFGVGSGLKAAREAGHSVQLMEMMDHWNFFRSVLSNVEMTLAKTDMDIAGYYVSTLVPEELHHLFRTIREEYELTVAEVRKLTGENILLDAQPTLKRSLEIRDQYLDPISYLQVELLRRVRTESDISGAELDERLQRAMLITVNGVAAGLRNTG</sequence>
<evidence type="ECO:0000256" key="3">
    <source>
        <dbReference type="ARBA" id="ARBA00012305"/>
    </source>
</evidence>
<comment type="caution">
    <text evidence="11">The sequence shown here is derived from an EMBL/GenBank/DDBJ whole genome shotgun (WGS) entry which is preliminary data.</text>
</comment>
<dbReference type="Pfam" id="PF00311">
    <property type="entry name" value="PEPcase"/>
    <property type="match status" value="1"/>
</dbReference>
<evidence type="ECO:0000313" key="12">
    <source>
        <dbReference type="Proteomes" id="UP001595778"/>
    </source>
</evidence>
<evidence type="ECO:0000256" key="5">
    <source>
        <dbReference type="ARBA" id="ARBA00022842"/>
    </source>
</evidence>
<evidence type="ECO:0000256" key="1">
    <source>
        <dbReference type="ARBA" id="ARBA00003670"/>
    </source>
</evidence>
<evidence type="ECO:0000256" key="9">
    <source>
        <dbReference type="HAMAP-Rule" id="MF_00595"/>
    </source>
</evidence>
<reference evidence="12" key="1">
    <citation type="journal article" date="2019" name="Int. J. Syst. Evol. Microbiol.">
        <title>The Global Catalogue of Microorganisms (GCM) 10K type strain sequencing project: providing services to taxonomists for standard genome sequencing and annotation.</title>
        <authorList>
            <consortium name="The Broad Institute Genomics Platform"/>
            <consortium name="The Broad Institute Genome Sequencing Center for Infectious Disease"/>
            <person name="Wu L."/>
            <person name="Ma J."/>
        </authorList>
    </citation>
    <scope>NUCLEOTIDE SEQUENCE [LARGE SCALE GENOMIC DNA]</scope>
    <source>
        <strain evidence="12">PJ61</strain>
    </source>
</reference>
<keyword evidence="5 9" id="KW-0460">Magnesium</keyword>
<dbReference type="InterPro" id="IPR021135">
    <property type="entry name" value="PEP_COase"/>
</dbReference>
<keyword evidence="12" id="KW-1185">Reference proteome</keyword>
<dbReference type="RefSeq" id="WP_376978904.1">
    <property type="nucleotide sequence ID" value="NZ_JBHSDQ010000007.1"/>
</dbReference>
<dbReference type="InterPro" id="IPR022805">
    <property type="entry name" value="PEP_COase_bac/pln-type"/>
</dbReference>
<evidence type="ECO:0000256" key="10">
    <source>
        <dbReference type="PROSITE-ProRule" id="PRU10111"/>
    </source>
</evidence>
<evidence type="ECO:0000256" key="4">
    <source>
        <dbReference type="ARBA" id="ARBA00022419"/>
    </source>
</evidence>
<evidence type="ECO:0000256" key="6">
    <source>
        <dbReference type="ARBA" id="ARBA00023239"/>
    </source>
</evidence>
<evidence type="ECO:0000313" key="11">
    <source>
        <dbReference type="EMBL" id="MFC4397664.1"/>
    </source>
</evidence>
<evidence type="ECO:0000256" key="8">
    <source>
        <dbReference type="ARBA" id="ARBA00048995"/>
    </source>
</evidence>
<name>A0ABV8WLN4_9MICC</name>